<dbReference type="EMBL" id="JAJAPX010000001">
    <property type="protein sequence ID" value="MCB4807229.1"/>
    <property type="molecule type" value="Genomic_DNA"/>
</dbReference>
<comment type="similarity">
    <text evidence="1">Belongs to the TonB-dependent receptor family.</text>
</comment>
<protein>
    <submittedName>
        <fullName evidence="3">TonB-dependent receptor plug domain-containing protein</fullName>
    </submittedName>
</protein>
<keyword evidence="3" id="KW-0675">Receptor</keyword>
<comment type="caution">
    <text evidence="3">The sequence shown here is derived from an EMBL/GenBank/DDBJ whole genome shotgun (WGS) entry which is preliminary data.</text>
</comment>
<dbReference type="Gene3D" id="2.170.130.10">
    <property type="entry name" value="TonB-dependent receptor, plug domain"/>
    <property type="match status" value="1"/>
</dbReference>
<evidence type="ECO:0000259" key="2">
    <source>
        <dbReference type="Pfam" id="PF07715"/>
    </source>
</evidence>
<keyword evidence="1" id="KW-0472">Membrane</keyword>
<proteinExistence type="inferred from homology"/>
<keyword evidence="1" id="KW-0998">Cell outer membrane</keyword>
<sequence>MTTFLKASKRTFFFLFFLLSIFKISVLKAQTNKKVPEIEGIYVHTDRAKYMFGESLWYKAYSVYPYSNLLFSKSNILYVELVSPDNEVVVQNKTILENGLGHGDFILNDSLGIEKPGMYQLRAYTNWNRNFENHFVFKKNIEILNVLASTNSQSQEASKKSKKEELTNPISIENNVQFFPEGGSLISSVNNVVAFKATNGMGFPIHVKGEIYKASNDSLVTFFGTLHDGMGKFMLKPKPGEKFYAKLLNSNKKIAIPSSLDQGYALGFRKIRGKNMLIIKTNGNTLANQTSAPFQIIFKFKGVTYFDIRQEISNPTTYLEIPNNTLPEGINQVTLIDASNRPHSERLIYIEKDKDLEVAVTTNKYSYQPNENITVTVSSKNKSGEVALASYSISCIDRNGDESKQYESNIATHFLMEFDIKGKVHNPGYYFDEANPRRLLNLDLLLLTQGWRNYLWKNLPEPKLLKAPFLAEKGISFSGRVKQILGTKAKANNTVTLALFNNGKVEMLSTETDDLGMFRFKDLMFYGKTKFVLSSKNEKGKGKGQLLLDKFSRFPLETNFNPEVVKVDTLQDITIKDNILRKYMSFGVMPENVLDEVEIIAKKKTEPSQSIYGTPDRIFTFEDERRSFSTILQLIQVTIPGVQVTGSTIKFTRYNGPAQIIVDGIPWEQEEVSFIQPSDVEKIETLNGASASILGANGGNGVILIYTKEGASNREKTIYHTVKDDIDGFYKARAFYVPNPSEKNEDSSKYAIRNTLYWNPYVHPEENGEIQLNYFNSAVETEVQITLEGITATGIPVVKKTNYSVKK</sequence>
<reference evidence="3" key="1">
    <citation type="submission" date="2021-10" db="EMBL/GenBank/DDBJ databases">
        <title>Tamlana sargassums sp. nov., and Tamlana laminarinivorans sp. nov., two new bacteria isolated from the brown alga.</title>
        <authorList>
            <person name="Li J."/>
        </authorList>
    </citation>
    <scope>NUCLEOTIDE SEQUENCE</scope>
    <source>
        <strain evidence="3">62-3</strain>
    </source>
</reference>
<dbReference type="Pfam" id="PF07715">
    <property type="entry name" value="Plug"/>
    <property type="match status" value="1"/>
</dbReference>
<dbReference type="Proteomes" id="UP001139286">
    <property type="component" value="Unassembled WGS sequence"/>
</dbReference>
<keyword evidence="1" id="KW-0812">Transmembrane</keyword>
<dbReference type="InterPro" id="IPR012910">
    <property type="entry name" value="Plug_dom"/>
</dbReference>
<keyword evidence="1" id="KW-1134">Transmembrane beta strand</keyword>
<dbReference type="AlphaFoldDB" id="A0A9X1L653"/>
<organism evidence="3 4">
    <name type="scientific">Neotamlana sargassicola</name>
    <dbReference type="NCBI Taxonomy" id="2883125"/>
    <lineage>
        <taxon>Bacteria</taxon>
        <taxon>Pseudomonadati</taxon>
        <taxon>Bacteroidota</taxon>
        <taxon>Flavobacteriia</taxon>
        <taxon>Flavobacteriales</taxon>
        <taxon>Flavobacteriaceae</taxon>
        <taxon>Neotamlana</taxon>
    </lineage>
</organism>
<dbReference type="RefSeq" id="WP_226694692.1">
    <property type="nucleotide sequence ID" value="NZ_JAJAPX010000001.1"/>
</dbReference>
<evidence type="ECO:0000313" key="3">
    <source>
        <dbReference type="EMBL" id="MCB4807229.1"/>
    </source>
</evidence>
<dbReference type="InterPro" id="IPR039426">
    <property type="entry name" value="TonB-dep_rcpt-like"/>
</dbReference>
<dbReference type="Gene3D" id="2.60.40.1930">
    <property type="match status" value="1"/>
</dbReference>
<accession>A0A9X1L653</accession>
<dbReference type="GO" id="GO:0009279">
    <property type="term" value="C:cell outer membrane"/>
    <property type="evidence" value="ECO:0007669"/>
    <property type="project" value="UniProtKB-SubCell"/>
</dbReference>
<dbReference type="SUPFAM" id="SSF56935">
    <property type="entry name" value="Porins"/>
    <property type="match status" value="1"/>
</dbReference>
<comment type="subcellular location">
    <subcellularLocation>
        <location evidence="1">Cell outer membrane</location>
        <topology evidence="1">Multi-pass membrane protein</topology>
    </subcellularLocation>
</comment>
<evidence type="ECO:0000313" key="4">
    <source>
        <dbReference type="Proteomes" id="UP001139286"/>
    </source>
</evidence>
<keyword evidence="4" id="KW-1185">Reference proteome</keyword>
<name>A0A9X1L653_9FLAO</name>
<feature type="domain" description="TonB-dependent receptor plug" evidence="2">
    <location>
        <begin position="624"/>
        <end position="702"/>
    </location>
</feature>
<dbReference type="InterPro" id="IPR037066">
    <property type="entry name" value="Plug_dom_sf"/>
</dbReference>
<dbReference type="PROSITE" id="PS52016">
    <property type="entry name" value="TONB_DEPENDENT_REC_3"/>
    <property type="match status" value="1"/>
</dbReference>
<keyword evidence="1" id="KW-0813">Transport</keyword>
<evidence type="ECO:0000256" key="1">
    <source>
        <dbReference type="PROSITE-ProRule" id="PRU01360"/>
    </source>
</evidence>
<gene>
    <name evidence="3" type="ORF">LG651_03125</name>
</gene>